<comment type="similarity">
    <text evidence="1">Belongs to the iron/manganese superoxide dismutase family.</text>
</comment>
<accession>A0ABS6YD19</accession>
<organism evidence="4 5">
    <name type="scientific">Hoylesella nanceiensis</name>
    <dbReference type="NCBI Taxonomy" id="425941"/>
    <lineage>
        <taxon>Bacteria</taxon>
        <taxon>Pseudomonadati</taxon>
        <taxon>Bacteroidota</taxon>
        <taxon>Bacteroidia</taxon>
        <taxon>Bacteroidales</taxon>
        <taxon>Prevotellaceae</taxon>
        <taxon>Hoylesella</taxon>
    </lineage>
</organism>
<evidence type="ECO:0000313" key="5">
    <source>
        <dbReference type="Proteomes" id="UP000788426"/>
    </source>
</evidence>
<dbReference type="Pfam" id="PF00081">
    <property type="entry name" value="Sod_Fe_N"/>
    <property type="match status" value="1"/>
</dbReference>
<dbReference type="Proteomes" id="UP000788426">
    <property type="component" value="Unassembled WGS sequence"/>
</dbReference>
<dbReference type="InterPro" id="IPR019831">
    <property type="entry name" value="Mn/Fe_SOD_N"/>
</dbReference>
<name>A0ABS6YD19_9BACT</name>
<protein>
    <recommendedName>
        <fullName evidence="1">Superoxide dismutase</fullName>
        <ecNumber evidence="1">1.15.1.1</ecNumber>
    </recommendedName>
</protein>
<keyword evidence="5" id="KW-1185">Reference proteome</keyword>
<evidence type="ECO:0000259" key="3">
    <source>
        <dbReference type="Pfam" id="PF02777"/>
    </source>
</evidence>
<dbReference type="InterPro" id="IPR019832">
    <property type="entry name" value="Mn/Fe_SOD_C"/>
</dbReference>
<dbReference type="Pfam" id="PF02777">
    <property type="entry name" value="Sod_Fe_C"/>
    <property type="match status" value="1"/>
</dbReference>
<dbReference type="PIRSF" id="PIRSF000349">
    <property type="entry name" value="SODismutase"/>
    <property type="match status" value="1"/>
</dbReference>
<feature type="domain" description="Manganese/iron superoxide dismutase N-terminal" evidence="2">
    <location>
        <begin position="5"/>
        <end position="82"/>
    </location>
</feature>
<dbReference type="EC" id="1.15.1.1" evidence="1"/>
<keyword evidence="1" id="KW-0479">Metal-binding</keyword>
<comment type="function">
    <text evidence="1">Destroys radicals which are normally produced within the cells and which are toxic to biological systems.</text>
</comment>
<comment type="caution">
    <text evidence="4">The sequence shown here is derived from an EMBL/GenBank/DDBJ whole genome shotgun (WGS) entry which is preliminary data.</text>
</comment>
<dbReference type="EMBL" id="JAHXCT010000004">
    <property type="protein sequence ID" value="MBW4769460.1"/>
    <property type="molecule type" value="Genomic_DNA"/>
</dbReference>
<evidence type="ECO:0000313" key="4">
    <source>
        <dbReference type="EMBL" id="MBW4769460.1"/>
    </source>
</evidence>
<proteinExistence type="inferred from homology"/>
<dbReference type="InterPro" id="IPR001189">
    <property type="entry name" value="Mn/Fe_SOD"/>
</dbReference>
<evidence type="ECO:0000259" key="2">
    <source>
        <dbReference type="Pfam" id="PF00081"/>
    </source>
</evidence>
<dbReference type="InterPro" id="IPR019833">
    <property type="entry name" value="Mn/Fe_SOD_BS"/>
</dbReference>
<dbReference type="PANTHER" id="PTHR43595">
    <property type="entry name" value="37S RIBOSOMAL PROTEIN S26, MITOCHONDRIAL"/>
    <property type="match status" value="1"/>
</dbReference>
<dbReference type="PROSITE" id="PS00088">
    <property type="entry name" value="SOD_MN"/>
    <property type="match status" value="1"/>
</dbReference>
<reference evidence="4 5" key="1">
    <citation type="submission" date="2021-07" db="EMBL/GenBank/DDBJ databases">
        <title>Genomic diversity and antimicrobial resistance of Prevotella spp. isolated from chronic lung disease airways.</title>
        <authorList>
            <person name="Webb K.A."/>
            <person name="Olagoke O.S."/>
            <person name="Baird T."/>
            <person name="Neill J."/>
            <person name="Pham A."/>
            <person name="Wells T.J."/>
            <person name="Ramsay K.A."/>
            <person name="Bell S.C."/>
            <person name="Sarovich D.S."/>
            <person name="Price E.P."/>
        </authorList>
    </citation>
    <scope>NUCLEOTIDE SEQUENCE [LARGE SCALE GENOMIC DNA]</scope>
    <source>
        <strain evidence="4 5">SCHI0011.S.12</strain>
    </source>
</reference>
<dbReference type="PANTHER" id="PTHR43595:SF2">
    <property type="entry name" value="SMALL RIBOSOMAL SUBUNIT PROTEIN MS42"/>
    <property type="match status" value="1"/>
</dbReference>
<evidence type="ECO:0000256" key="1">
    <source>
        <dbReference type="RuleBase" id="RU000414"/>
    </source>
</evidence>
<sequence>MTIAMPQLPYSPNALEPVISEQTINYHYGKHLQAYVNTLGTLVQGTEFEGKSVDEIVMTAPDGPIFNNAGQTLNHALYFGQFKSPVKDNVPTGKLADEINATFGSFDEFKKQFAQAGATLFGSGWVWLAQDKDGKLIITKEANAGNPLRHGQNPLMGIDVWEHAYYLDYQNRRVDHLAAVWDIINWDVVASRLK</sequence>
<feature type="domain" description="Manganese/iron superoxide dismutase C-terminal" evidence="3">
    <location>
        <begin position="91"/>
        <end position="192"/>
    </location>
</feature>
<keyword evidence="1" id="KW-0560">Oxidoreductase</keyword>
<gene>
    <name evidence="4" type="ORF">KZO38_06750</name>
</gene>
<comment type="catalytic activity">
    <reaction evidence="1">
        <text>2 superoxide + 2 H(+) = H2O2 + O2</text>
        <dbReference type="Rhea" id="RHEA:20696"/>
        <dbReference type="ChEBI" id="CHEBI:15378"/>
        <dbReference type="ChEBI" id="CHEBI:15379"/>
        <dbReference type="ChEBI" id="CHEBI:16240"/>
        <dbReference type="ChEBI" id="CHEBI:18421"/>
        <dbReference type="EC" id="1.15.1.1"/>
    </reaction>
</comment>